<keyword evidence="4 5" id="KW-0472">Membrane</keyword>
<dbReference type="RefSeq" id="WP_103322764.1">
    <property type="nucleotide sequence ID" value="NZ_CBCPHH010000011.1"/>
</dbReference>
<protein>
    <submittedName>
        <fullName evidence="6">DUF4870 domain-containing protein</fullName>
    </submittedName>
</protein>
<dbReference type="Pfam" id="PF09685">
    <property type="entry name" value="MamF_MmsF"/>
    <property type="match status" value="1"/>
</dbReference>
<evidence type="ECO:0000313" key="7">
    <source>
        <dbReference type="Proteomes" id="UP000627155"/>
    </source>
</evidence>
<proteinExistence type="predicted"/>
<keyword evidence="2 5" id="KW-0812">Transmembrane</keyword>
<dbReference type="InterPro" id="IPR019109">
    <property type="entry name" value="MamF_MmsF"/>
</dbReference>
<organism evidence="6 7">
    <name type="scientific">Mammaliicoccus vitulinus</name>
    <dbReference type="NCBI Taxonomy" id="71237"/>
    <lineage>
        <taxon>Bacteria</taxon>
        <taxon>Bacillati</taxon>
        <taxon>Bacillota</taxon>
        <taxon>Bacilli</taxon>
        <taxon>Bacillales</taxon>
        <taxon>Staphylococcaceae</taxon>
        <taxon>Mammaliicoccus</taxon>
    </lineage>
</organism>
<keyword evidence="3 5" id="KW-1133">Transmembrane helix</keyword>
<evidence type="ECO:0000256" key="3">
    <source>
        <dbReference type="ARBA" id="ARBA00022989"/>
    </source>
</evidence>
<evidence type="ECO:0000256" key="4">
    <source>
        <dbReference type="ARBA" id="ARBA00023136"/>
    </source>
</evidence>
<dbReference type="Proteomes" id="UP000627155">
    <property type="component" value="Chromosome"/>
</dbReference>
<feature type="transmembrane region" description="Helical" evidence="5">
    <location>
        <begin position="25"/>
        <end position="44"/>
    </location>
</feature>
<keyword evidence="7" id="KW-1185">Reference proteome</keyword>
<evidence type="ECO:0000256" key="1">
    <source>
        <dbReference type="ARBA" id="ARBA00004141"/>
    </source>
</evidence>
<evidence type="ECO:0000256" key="2">
    <source>
        <dbReference type="ARBA" id="ARBA00022692"/>
    </source>
</evidence>
<sequence>MNLQNNSTNPLAFQNVSTEEKNLTTIMWILSFFTSFIGPLLIWLMKKDESEYINQQGKNCLNFIISYGIYVVISTILTAIVIGAIFLIIIGIATVVYCILGAVANNKGEDFKVPFTFEILK</sequence>
<evidence type="ECO:0000313" key="6">
    <source>
        <dbReference type="EMBL" id="QRO86076.1"/>
    </source>
</evidence>
<reference evidence="6 7" key="1">
    <citation type="submission" date="2021-02" db="EMBL/GenBank/DDBJ databases">
        <title>FDA dAtabase for Regulatory Grade micrObial Sequences (FDA-ARGOS): Supporting development and validation of Infectious Disease Dx tests.</title>
        <authorList>
            <person name="Sproer C."/>
            <person name="Gronow S."/>
            <person name="Severitt S."/>
            <person name="Schroder I."/>
            <person name="Tallon L."/>
            <person name="Sadzewicz L."/>
            <person name="Zhao X."/>
            <person name="Boylan J."/>
            <person name="Ott S."/>
            <person name="Bowen H."/>
            <person name="Vavikolanu K."/>
            <person name="Mehta A."/>
            <person name="Aluvathingal J."/>
            <person name="Nadendla S."/>
            <person name="Lowell S."/>
            <person name="Myers T."/>
            <person name="Yan Y."/>
            <person name="Sichtig H."/>
        </authorList>
    </citation>
    <scope>NUCLEOTIDE SEQUENCE [LARGE SCALE GENOMIC DNA]</scope>
    <source>
        <strain evidence="6 7">FDAARGOS_1207</strain>
    </source>
</reference>
<dbReference type="EMBL" id="CP069486">
    <property type="protein sequence ID" value="QRO86076.1"/>
    <property type="molecule type" value="Genomic_DNA"/>
</dbReference>
<accession>A0ABX7HHG1</accession>
<comment type="subcellular location">
    <subcellularLocation>
        <location evidence="1">Membrane</location>
        <topology evidence="1">Multi-pass membrane protein</topology>
    </subcellularLocation>
</comment>
<evidence type="ECO:0000256" key="5">
    <source>
        <dbReference type="SAM" id="Phobius"/>
    </source>
</evidence>
<name>A0ABX7HHG1_9STAP</name>
<feature type="transmembrane region" description="Helical" evidence="5">
    <location>
        <begin position="64"/>
        <end position="97"/>
    </location>
</feature>
<gene>
    <name evidence="6" type="ORF">I6J37_05300</name>
</gene>